<protein>
    <submittedName>
        <fullName evidence="1">Uncharacterized protein</fullName>
    </submittedName>
</protein>
<dbReference type="RefSeq" id="WP_200125163.1">
    <property type="nucleotide sequence ID" value="NZ_CP054705.1"/>
</dbReference>
<accession>A0A7T6Z620</accession>
<dbReference type="KEGG" id="scia:HUG15_19985"/>
<reference evidence="1 2" key="1">
    <citation type="submission" date="2020-06" db="EMBL/GenBank/DDBJ databases">
        <title>Genomic analysis of Salicibibacter sp. NKC5-3.</title>
        <authorList>
            <person name="Oh Y.J."/>
        </authorList>
    </citation>
    <scope>NUCLEOTIDE SEQUENCE [LARGE SCALE GENOMIC DNA]</scope>
    <source>
        <strain evidence="1 2">NKC5-3</strain>
    </source>
</reference>
<keyword evidence="2" id="KW-1185">Reference proteome</keyword>
<name>A0A7T6Z620_9BACI</name>
<evidence type="ECO:0000313" key="1">
    <source>
        <dbReference type="EMBL" id="QQK77640.1"/>
    </source>
</evidence>
<sequence length="83" mass="9420">MIQNDKNIGYFEHNRRNAQDIETRAPARVMAGSRPDDITLRNILLQYGEGSETEPEDDVEPFEGGAIGNAYADKMLYFINQEV</sequence>
<gene>
    <name evidence="1" type="ORF">HUG15_19985</name>
</gene>
<evidence type="ECO:0000313" key="2">
    <source>
        <dbReference type="Proteomes" id="UP000595823"/>
    </source>
</evidence>
<proteinExistence type="predicted"/>
<dbReference type="Proteomes" id="UP000595823">
    <property type="component" value="Chromosome"/>
</dbReference>
<organism evidence="1 2">
    <name type="scientific">Salicibibacter cibarius</name>
    <dbReference type="NCBI Taxonomy" id="2743000"/>
    <lineage>
        <taxon>Bacteria</taxon>
        <taxon>Bacillati</taxon>
        <taxon>Bacillota</taxon>
        <taxon>Bacilli</taxon>
        <taxon>Bacillales</taxon>
        <taxon>Bacillaceae</taxon>
        <taxon>Salicibibacter</taxon>
    </lineage>
</organism>
<dbReference type="EMBL" id="CP054705">
    <property type="protein sequence ID" value="QQK77640.1"/>
    <property type="molecule type" value="Genomic_DNA"/>
</dbReference>
<dbReference type="AlphaFoldDB" id="A0A7T6Z620"/>